<dbReference type="CDD" id="cd20406">
    <property type="entry name" value="Tudor_Agenet_AtDUF_rpt2_4"/>
    <property type="match status" value="1"/>
</dbReference>
<feature type="compositionally biased region" description="Polar residues" evidence="4">
    <location>
        <begin position="344"/>
        <end position="362"/>
    </location>
</feature>
<evidence type="ECO:0000256" key="3">
    <source>
        <dbReference type="SAM" id="Coils"/>
    </source>
</evidence>
<dbReference type="SMART" id="SM00743">
    <property type="entry name" value="Agenet"/>
    <property type="match status" value="2"/>
</dbReference>
<feature type="region of interest" description="Disordered" evidence="4">
    <location>
        <begin position="234"/>
        <end position="364"/>
    </location>
</feature>
<evidence type="ECO:0000256" key="1">
    <source>
        <dbReference type="ARBA" id="ARBA00022448"/>
    </source>
</evidence>
<reference evidence="7" key="1">
    <citation type="submission" date="2024-07" db="EMBL/GenBank/DDBJ databases">
        <title>Two chromosome-level genome assemblies of Korean endemic species Abeliophyllum distichum and Forsythia ovata (Oleaceae).</title>
        <authorList>
            <person name="Jang H."/>
        </authorList>
    </citation>
    <scope>NUCLEOTIDE SEQUENCE [LARGE SCALE GENOMIC DNA]</scope>
</reference>
<gene>
    <name evidence="6" type="ORF">Fot_01219</name>
</gene>
<dbReference type="Pfam" id="PF05641">
    <property type="entry name" value="Agenet"/>
    <property type="match status" value="1"/>
</dbReference>
<evidence type="ECO:0000313" key="6">
    <source>
        <dbReference type="EMBL" id="KAL2556480.1"/>
    </source>
</evidence>
<dbReference type="AlphaFoldDB" id="A0ABD1X473"/>
<feature type="coiled-coil region" evidence="3">
    <location>
        <begin position="764"/>
        <end position="791"/>
    </location>
</feature>
<feature type="domain" description="Agenet" evidence="5">
    <location>
        <begin position="50"/>
        <end position="118"/>
    </location>
</feature>
<feature type="domain" description="Agenet" evidence="5">
    <location>
        <begin position="120"/>
        <end position="176"/>
    </location>
</feature>
<evidence type="ECO:0000256" key="4">
    <source>
        <dbReference type="SAM" id="MobiDB-lite"/>
    </source>
</evidence>
<comment type="caution">
    <text evidence="6">The sequence shown here is derived from an EMBL/GenBank/DDBJ whole genome shotgun (WGS) entry which is preliminary data.</text>
</comment>
<dbReference type="Pfam" id="PF05266">
    <property type="entry name" value="DUF724"/>
    <property type="match status" value="1"/>
</dbReference>
<dbReference type="InterPro" id="IPR007930">
    <property type="entry name" value="DUF724"/>
</dbReference>
<keyword evidence="2" id="KW-0341">Growth regulation</keyword>
<dbReference type="PANTHER" id="PTHR31917">
    <property type="entry name" value="AGENET DOMAIN-CONTAINING PROTEIN-RELATED"/>
    <property type="match status" value="1"/>
</dbReference>
<name>A0ABD1X473_9LAMI</name>
<dbReference type="PANTHER" id="PTHR31917:SF162">
    <property type="entry name" value="AGENET DOMAIN-CONTAINING PROTEIN"/>
    <property type="match status" value="1"/>
</dbReference>
<keyword evidence="3" id="KW-0175">Coiled coil</keyword>
<keyword evidence="1" id="KW-0813">Transport</keyword>
<dbReference type="InterPro" id="IPR014002">
    <property type="entry name" value="Agenet_dom_plant"/>
</dbReference>
<evidence type="ECO:0000259" key="5">
    <source>
        <dbReference type="SMART" id="SM00743"/>
    </source>
</evidence>
<dbReference type="EMBL" id="JBFOLJ010000001">
    <property type="protein sequence ID" value="KAL2556480.1"/>
    <property type="molecule type" value="Genomic_DNA"/>
</dbReference>
<organism evidence="6 7">
    <name type="scientific">Forsythia ovata</name>
    <dbReference type="NCBI Taxonomy" id="205694"/>
    <lineage>
        <taxon>Eukaryota</taxon>
        <taxon>Viridiplantae</taxon>
        <taxon>Streptophyta</taxon>
        <taxon>Embryophyta</taxon>
        <taxon>Tracheophyta</taxon>
        <taxon>Spermatophyta</taxon>
        <taxon>Magnoliopsida</taxon>
        <taxon>eudicotyledons</taxon>
        <taxon>Gunneridae</taxon>
        <taxon>Pentapetalae</taxon>
        <taxon>asterids</taxon>
        <taxon>lamiids</taxon>
        <taxon>Lamiales</taxon>
        <taxon>Oleaceae</taxon>
        <taxon>Forsythieae</taxon>
        <taxon>Forsythia</taxon>
    </lineage>
</organism>
<evidence type="ECO:0000313" key="7">
    <source>
        <dbReference type="Proteomes" id="UP001604277"/>
    </source>
</evidence>
<dbReference type="InterPro" id="IPR008395">
    <property type="entry name" value="Agenet-like_dom"/>
</dbReference>
<accession>A0ABD1X473</accession>
<feature type="compositionally biased region" description="Polar residues" evidence="4">
    <location>
        <begin position="304"/>
        <end position="331"/>
    </location>
</feature>
<dbReference type="CDD" id="cd20405">
    <property type="entry name" value="Tudor_Agenet_AtDUF_rpt1_3"/>
    <property type="match status" value="1"/>
</dbReference>
<proteinExistence type="predicted"/>
<protein>
    <recommendedName>
        <fullName evidence="5">Agenet domain-containing protein</fullName>
    </recommendedName>
</protein>
<dbReference type="Proteomes" id="UP001604277">
    <property type="component" value="Unassembled WGS sequence"/>
</dbReference>
<sequence length="835" mass="93018">MAFVRPAPPPQEIVEGPADPLGLGLWTVGPTRSAGKDPRVFRVYESAAALMFEVGREVEVSFDTEDCRDAWFPATIFDILRNGSFLVEYRSPKVGDEARPFKVTVDPFHVRPCPPLLKSKKFDLLEKVDASFDYGWWSGVITKKLEDSRYLVFFQQTKKDKIFRKSEIRPHMEWKDGKWIISSKDMSIPSSAVGKRESHICANGTAVALPVRSSGNGKDNSKEKMACLLNSMENQMEQSTPHNQEPSHVTNPLTKRRHVSPSDSLDTLSKPLKKLKEGKLAAAPSLSPHQQNILETPSKAVQDGSVSPTSGNTMTSSVKQPVPQDLSSNNPYWGRRIQRKRGKQNNPTLSSMKKSGGSQTPQVGIPELVVGGKKRNSVGNVADVQEESMNEGTDLGIVLGLAFRGKESLKLESGQEQQPNDSAIQNIKESKQSGTEVNIQKRKRGRPRRILIESPQTPVTGTTERGDVLEDEMVAKDCTANEVGSHTTGEVEMSRMEGSLRNQESTARENHENLINGLPKQKNRSVGMMKKTRPETRTSFNACEKNSSERGRRCSADQKIATQFQVSLDALRKKFIDSNGIVNEAKKVIAEVPGNKLDDEPLSKWIEGTQTPTAFDGSEVSPTRTAEQCIETSKKHNEIVVPSEQQSLPFVKNTMLWKTIESMEVFQRMPQNPHFQPLESFKESSREGLAIGFMVTFSSAVDKASRLHFNDPKSITDDILETLADLERHGFDVRAVRHRISGLASVKERQEQLIGQLGEINGQIVEHNLEINKMDEEIGEINKQIRNLQERLSVAGSAKETKNREIVYLQSKQQEVKESIKNVECDFEGLAGAPL</sequence>
<evidence type="ECO:0000256" key="2">
    <source>
        <dbReference type="ARBA" id="ARBA00022604"/>
    </source>
</evidence>
<keyword evidence="7" id="KW-1185">Reference proteome</keyword>
<feature type="compositionally biased region" description="Polar residues" evidence="4">
    <location>
        <begin position="234"/>
        <end position="253"/>
    </location>
</feature>